<dbReference type="RefSeq" id="XP_001889163.1">
    <property type="nucleotide sequence ID" value="XM_001889128.1"/>
</dbReference>
<dbReference type="GeneID" id="6084828"/>
<keyword evidence="5" id="KW-1185">Reference proteome</keyword>
<dbReference type="AlphaFoldDB" id="B0DYZ8"/>
<name>B0DYZ8_LACBS</name>
<organism evidence="5">
    <name type="scientific">Laccaria bicolor (strain S238N-H82 / ATCC MYA-4686)</name>
    <name type="common">Bicoloured deceiver</name>
    <name type="synonym">Laccaria laccata var. bicolor</name>
    <dbReference type="NCBI Taxonomy" id="486041"/>
    <lineage>
        <taxon>Eukaryota</taxon>
        <taxon>Fungi</taxon>
        <taxon>Dikarya</taxon>
        <taxon>Basidiomycota</taxon>
        <taxon>Agaricomycotina</taxon>
        <taxon>Agaricomycetes</taxon>
        <taxon>Agaricomycetidae</taxon>
        <taxon>Agaricales</taxon>
        <taxon>Agaricineae</taxon>
        <taxon>Hydnangiaceae</taxon>
        <taxon>Laccaria</taxon>
    </lineage>
</organism>
<keyword evidence="1" id="KW-0862">Zinc</keyword>
<gene>
    <name evidence="4" type="ORF">LACBIDRAFT_334368</name>
</gene>
<dbReference type="InterPro" id="IPR013087">
    <property type="entry name" value="Znf_C2H2_type"/>
</dbReference>
<sequence>MAWWRDHAEDIRTRLQGTDFLFRILSPLTSFRQRSRCKESDRQGGELLETLFLGSGVSASPSMSREMPLTVINSITGITGGNFSEGQAVAGTTVNSTTHSFPGADNATFIPHHSLHIYDFNASETSPSQSSACTEDFPTVVQQVASSSEDQYVFIDEEPPSPHEGDTDSDSLATSLDFSQYITFNPFFDDPITPPTVKTPEALPTRRRVPLTPTQPSESPQHRNEAPNLQREEVYFPSPGAVLFTNYTQTYGSNVHNTLEPPRLMPPNVPRLQASPPSSSFTFSMARGGGPVTYSNSRLVEDHDSFLLPASTFESTNQAAYDDSFPLPASTSESTNQATYHDFSVVPVFMPVPGGGHVEYLDSFPQPASTSTNEATRYDVEQDILPAPRPMIPYSVLNVHTIPPSSAFTFRMAPDGSFVMPNFSNSGQFPQSTWSRETRDDIEKYNLALFGQTWSPRIYCRWGGQCFEMLEHSEEAIQEHIKSQHNVNLKGNHSLLCLWDGTCKARVRGVSASEMARHIDTTDGHPMSLVASDFTGWAKRVNACTLCSKAFPRLDSLNRHLKANHGVYPEVKKPKKQTLAGKPRKTHRRTA</sequence>
<feature type="compositionally biased region" description="Basic and acidic residues" evidence="2">
    <location>
        <begin position="220"/>
        <end position="230"/>
    </location>
</feature>
<dbReference type="HOGENOM" id="CLU_508103_0_0_1"/>
<accession>B0DYZ8</accession>
<dbReference type="KEGG" id="lbc:LACBIDRAFT_334368"/>
<reference evidence="4 5" key="1">
    <citation type="journal article" date="2008" name="Nature">
        <title>The genome of Laccaria bicolor provides insights into mycorrhizal symbiosis.</title>
        <authorList>
            <person name="Martin F."/>
            <person name="Aerts A."/>
            <person name="Ahren D."/>
            <person name="Brun A."/>
            <person name="Danchin E.G.J."/>
            <person name="Duchaussoy F."/>
            <person name="Gibon J."/>
            <person name="Kohler A."/>
            <person name="Lindquist E."/>
            <person name="Pereda V."/>
            <person name="Salamov A."/>
            <person name="Shapiro H.J."/>
            <person name="Wuyts J."/>
            <person name="Blaudez D."/>
            <person name="Buee M."/>
            <person name="Brokstein P."/>
            <person name="Canbaeck B."/>
            <person name="Cohen D."/>
            <person name="Courty P.E."/>
            <person name="Coutinho P.M."/>
            <person name="Delaruelle C."/>
            <person name="Detter J.C."/>
            <person name="Deveau A."/>
            <person name="DiFazio S."/>
            <person name="Duplessis S."/>
            <person name="Fraissinet-Tachet L."/>
            <person name="Lucic E."/>
            <person name="Frey-Klett P."/>
            <person name="Fourrey C."/>
            <person name="Feussner I."/>
            <person name="Gay G."/>
            <person name="Grimwood J."/>
            <person name="Hoegger P.J."/>
            <person name="Jain P."/>
            <person name="Kilaru S."/>
            <person name="Labbe J."/>
            <person name="Lin Y.C."/>
            <person name="Legue V."/>
            <person name="Le Tacon F."/>
            <person name="Marmeisse R."/>
            <person name="Melayah D."/>
            <person name="Montanini B."/>
            <person name="Muratet M."/>
            <person name="Nehls U."/>
            <person name="Niculita-Hirzel H."/>
            <person name="Oudot-Le Secq M.P."/>
            <person name="Peter M."/>
            <person name="Quesneville H."/>
            <person name="Rajashekar B."/>
            <person name="Reich M."/>
            <person name="Rouhier N."/>
            <person name="Schmutz J."/>
            <person name="Yin T."/>
            <person name="Chalot M."/>
            <person name="Henrissat B."/>
            <person name="Kuees U."/>
            <person name="Lucas S."/>
            <person name="Van de Peer Y."/>
            <person name="Podila G.K."/>
            <person name="Polle A."/>
            <person name="Pukkila P.J."/>
            <person name="Richardson P.M."/>
            <person name="Rouze P."/>
            <person name="Sanders I.R."/>
            <person name="Stajich J.E."/>
            <person name="Tunlid A."/>
            <person name="Tuskan G."/>
            <person name="Grigoriev I.V."/>
        </authorList>
    </citation>
    <scope>NUCLEOTIDE SEQUENCE [LARGE SCALE GENOMIC DNA]</scope>
    <source>
        <strain evidence="5">S238N-H82 / ATCC MYA-4686</strain>
    </source>
</reference>
<evidence type="ECO:0000313" key="5">
    <source>
        <dbReference type="Proteomes" id="UP000001194"/>
    </source>
</evidence>
<dbReference type="PROSITE" id="PS50157">
    <property type="entry name" value="ZINC_FINGER_C2H2_2"/>
    <property type="match status" value="1"/>
</dbReference>
<evidence type="ECO:0000256" key="2">
    <source>
        <dbReference type="SAM" id="MobiDB-lite"/>
    </source>
</evidence>
<evidence type="ECO:0000256" key="1">
    <source>
        <dbReference type="PROSITE-ProRule" id="PRU00042"/>
    </source>
</evidence>
<feature type="region of interest" description="Disordered" evidence="2">
    <location>
        <begin position="192"/>
        <end position="230"/>
    </location>
</feature>
<feature type="domain" description="C2H2-type" evidence="3">
    <location>
        <begin position="542"/>
        <end position="569"/>
    </location>
</feature>
<dbReference type="GO" id="GO:0008270">
    <property type="term" value="F:zinc ion binding"/>
    <property type="evidence" value="ECO:0007669"/>
    <property type="project" value="UniProtKB-KW"/>
</dbReference>
<protein>
    <submittedName>
        <fullName evidence="4">Predicted protein</fullName>
    </submittedName>
</protein>
<dbReference type="PROSITE" id="PS00028">
    <property type="entry name" value="ZINC_FINGER_C2H2_1"/>
    <property type="match status" value="1"/>
</dbReference>
<proteinExistence type="predicted"/>
<feature type="region of interest" description="Disordered" evidence="2">
    <location>
        <begin position="565"/>
        <end position="591"/>
    </location>
</feature>
<keyword evidence="1" id="KW-0863">Zinc-finger</keyword>
<evidence type="ECO:0000259" key="3">
    <source>
        <dbReference type="PROSITE" id="PS50157"/>
    </source>
</evidence>
<keyword evidence="1" id="KW-0479">Metal-binding</keyword>
<dbReference type="EMBL" id="DS547153">
    <property type="protein sequence ID" value="EDR00106.1"/>
    <property type="molecule type" value="Genomic_DNA"/>
</dbReference>
<evidence type="ECO:0000313" key="4">
    <source>
        <dbReference type="EMBL" id="EDR00106.1"/>
    </source>
</evidence>
<dbReference type="Proteomes" id="UP000001194">
    <property type="component" value="Unassembled WGS sequence"/>
</dbReference>
<feature type="compositionally biased region" description="Basic residues" evidence="2">
    <location>
        <begin position="582"/>
        <end position="591"/>
    </location>
</feature>
<dbReference type="InParanoid" id="B0DYZ8"/>
<dbReference type="OrthoDB" id="8117402at2759"/>